<name>K1RMZ1_MAGGI</name>
<gene>
    <name evidence="1" type="ORF">CGI_10023559</name>
</gene>
<organism evidence="1">
    <name type="scientific">Magallana gigas</name>
    <name type="common">Pacific oyster</name>
    <name type="synonym">Crassostrea gigas</name>
    <dbReference type="NCBI Taxonomy" id="29159"/>
    <lineage>
        <taxon>Eukaryota</taxon>
        <taxon>Metazoa</taxon>
        <taxon>Spiralia</taxon>
        <taxon>Lophotrochozoa</taxon>
        <taxon>Mollusca</taxon>
        <taxon>Bivalvia</taxon>
        <taxon>Autobranchia</taxon>
        <taxon>Pteriomorphia</taxon>
        <taxon>Ostreida</taxon>
        <taxon>Ostreoidea</taxon>
        <taxon>Ostreidae</taxon>
        <taxon>Magallana</taxon>
    </lineage>
</organism>
<evidence type="ECO:0000313" key="1">
    <source>
        <dbReference type="EMBL" id="EKC42960.1"/>
    </source>
</evidence>
<dbReference type="EMBL" id="JH815876">
    <property type="protein sequence ID" value="EKC42960.1"/>
    <property type="molecule type" value="Genomic_DNA"/>
</dbReference>
<dbReference type="InParanoid" id="K1RMZ1"/>
<sequence>MTFQNLLVTCQGHSIGLHDVAPLGDHPPRESTLELRQPLSLILDGGIRRILKPPRPSLHLSQH</sequence>
<reference evidence="1" key="1">
    <citation type="journal article" date="2012" name="Nature">
        <title>The oyster genome reveals stress adaptation and complexity of shell formation.</title>
        <authorList>
            <person name="Zhang G."/>
            <person name="Fang X."/>
            <person name="Guo X."/>
            <person name="Li L."/>
            <person name="Luo R."/>
            <person name="Xu F."/>
            <person name="Yang P."/>
            <person name="Zhang L."/>
            <person name="Wang X."/>
            <person name="Qi H."/>
            <person name="Xiong Z."/>
            <person name="Que H."/>
            <person name="Xie Y."/>
            <person name="Holland P.W."/>
            <person name="Paps J."/>
            <person name="Zhu Y."/>
            <person name="Wu F."/>
            <person name="Chen Y."/>
            <person name="Wang J."/>
            <person name="Peng C."/>
            <person name="Meng J."/>
            <person name="Yang L."/>
            <person name="Liu J."/>
            <person name="Wen B."/>
            <person name="Zhang N."/>
            <person name="Huang Z."/>
            <person name="Zhu Q."/>
            <person name="Feng Y."/>
            <person name="Mount A."/>
            <person name="Hedgecock D."/>
            <person name="Xu Z."/>
            <person name="Liu Y."/>
            <person name="Domazet-Loso T."/>
            <person name="Du Y."/>
            <person name="Sun X."/>
            <person name="Zhang S."/>
            <person name="Liu B."/>
            <person name="Cheng P."/>
            <person name="Jiang X."/>
            <person name="Li J."/>
            <person name="Fan D."/>
            <person name="Wang W."/>
            <person name="Fu W."/>
            <person name="Wang T."/>
            <person name="Wang B."/>
            <person name="Zhang J."/>
            <person name="Peng Z."/>
            <person name="Li Y."/>
            <person name="Li N."/>
            <person name="Wang J."/>
            <person name="Chen M."/>
            <person name="He Y."/>
            <person name="Tan F."/>
            <person name="Song X."/>
            <person name="Zheng Q."/>
            <person name="Huang R."/>
            <person name="Yang H."/>
            <person name="Du X."/>
            <person name="Chen L."/>
            <person name="Yang M."/>
            <person name="Gaffney P.M."/>
            <person name="Wang S."/>
            <person name="Luo L."/>
            <person name="She Z."/>
            <person name="Ming Y."/>
            <person name="Huang W."/>
            <person name="Zhang S."/>
            <person name="Huang B."/>
            <person name="Zhang Y."/>
            <person name="Qu T."/>
            <person name="Ni P."/>
            <person name="Miao G."/>
            <person name="Wang J."/>
            <person name="Wang Q."/>
            <person name="Steinberg C.E."/>
            <person name="Wang H."/>
            <person name="Li N."/>
            <person name="Qian L."/>
            <person name="Zhang G."/>
            <person name="Li Y."/>
            <person name="Yang H."/>
            <person name="Liu X."/>
            <person name="Wang J."/>
            <person name="Yin Y."/>
            <person name="Wang J."/>
        </authorList>
    </citation>
    <scope>NUCLEOTIDE SEQUENCE [LARGE SCALE GENOMIC DNA]</scope>
    <source>
        <strain evidence="1">05x7-T-G4-1.051#20</strain>
    </source>
</reference>
<dbReference type="HOGENOM" id="CLU_2887916_0_0_1"/>
<proteinExistence type="predicted"/>
<protein>
    <submittedName>
        <fullName evidence="1">Uncharacterized protein</fullName>
    </submittedName>
</protein>
<dbReference type="AlphaFoldDB" id="K1RMZ1"/>
<accession>K1RMZ1</accession>